<evidence type="ECO:0000313" key="1">
    <source>
        <dbReference type="EMBL" id="DAD27626.1"/>
    </source>
</evidence>
<name>A0A822Y8V4_NELNU</name>
<reference evidence="1 2" key="1">
    <citation type="journal article" date="2020" name="Mol. Biol. Evol.">
        <title>Distinct Expression and Methylation Patterns for Genes with Different Fates following a Single Whole-Genome Duplication in Flowering Plants.</title>
        <authorList>
            <person name="Shi T."/>
            <person name="Rahmani R.S."/>
            <person name="Gugger P.F."/>
            <person name="Wang M."/>
            <person name="Li H."/>
            <person name="Zhang Y."/>
            <person name="Li Z."/>
            <person name="Wang Q."/>
            <person name="Van de Peer Y."/>
            <person name="Marchal K."/>
            <person name="Chen J."/>
        </authorList>
    </citation>
    <scope>NUCLEOTIDE SEQUENCE [LARGE SCALE GENOMIC DNA]</scope>
    <source>
        <tissue evidence="1">Leaf</tissue>
    </source>
</reference>
<evidence type="ECO:0000313" key="2">
    <source>
        <dbReference type="Proteomes" id="UP000607653"/>
    </source>
</evidence>
<protein>
    <submittedName>
        <fullName evidence="1">Uncharacterized protein</fullName>
    </submittedName>
</protein>
<dbReference type="AlphaFoldDB" id="A0A822Y8V4"/>
<sequence length="163" mass="18952">MPKVEVQMMLLEIVVAQVKPPPEIRHRSLRLYALKLERPLELLGTKLLRPLDVLGVLILPLFASSNWRVRLDDTSRNYRLSSQASNQALFYCDRRKSISVVIYVLSRSIVIERSYKAWVIQLVYQKERVCEVNTHEDQVLKDQYSSTVHPGISSYRGWPQSVE</sequence>
<dbReference type="Proteomes" id="UP000607653">
    <property type="component" value="Unassembled WGS sequence"/>
</dbReference>
<gene>
    <name evidence="1" type="ORF">HUJ06_029094</name>
</gene>
<dbReference type="EMBL" id="DUZY01000002">
    <property type="protein sequence ID" value="DAD27626.1"/>
    <property type="molecule type" value="Genomic_DNA"/>
</dbReference>
<comment type="caution">
    <text evidence="1">The sequence shown here is derived from an EMBL/GenBank/DDBJ whole genome shotgun (WGS) entry which is preliminary data.</text>
</comment>
<proteinExistence type="predicted"/>
<keyword evidence="2" id="KW-1185">Reference proteome</keyword>
<accession>A0A822Y8V4</accession>
<organism evidence="1 2">
    <name type="scientific">Nelumbo nucifera</name>
    <name type="common">Sacred lotus</name>
    <dbReference type="NCBI Taxonomy" id="4432"/>
    <lineage>
        <taxon>Eukaryota</taxon>
        <taxon>Viridiplantae</taxon>
        <taxon>Streptophyta</taxon>
        <taxon>Embryophyta</taxon>
        <taxon>Tracheophyta</taxon>
        <taxon>Spermatophyta</taxon>
        <taxon>Magnoliopsida</taxon>
        <taxon>Proteales</taxon>
        <taxon>Nelumbonaceae</taxon>
        <taxon>Nelumbo</taxon>
    </lineage>
</organism>